<accession>A0A813LS79</accession>
<dbReference type="InterPro" id="IPR027417">
    <property type="entry name" value="P-loop_NTPase"/>
</dbReference>
<organism evidence="2 3">
    <name type="scientific">Polarella glacialis</name>
    <name type="common">Dinoflagellate</name>
    <dbReference type="NCBI Taxonomy" id="89957"/>
    <lineage>
        <taxon>Eukaryota</taxon>
        <taxon>Sar</taxon>
        <taxon>Alveolata</taxon>
        <taxon>Dinophyceae</taxon>
        <taxon>Suessiales</taxon>
        <taxon>Suessiaceae</taxon>
        <taxon>Polarella</taxon>
    </lineage>
</organism>
<dbReference type="PANTHER" id="PTHR36681">
    <property type="entry name" value="NUCLEAR GTPASE, GERMINAL CENTER-ASSOCIATED, TANDEM DUPLICATE 3"/>
    <property type="match status" value="1"/>
</dbReference>
<dbReference type="AlphaFoldDB" id="A0A813LS79"/>
<sequence length="1182" mass="131411">MQMDVEGEDTAPLVSVEQASALNALAFAPETAAQVIVAAGARLKRTAAQMEPHIKVVVEDNWHDTPDSLVELTDEDWSKMKVPGALVKEVRALLAGSAAPKQPIQAKSFAKPLVNEGDLLQGTLWSASKHSPSVPIAIYIKDIKADEFAPACTITARICCIANNTESLIYEATGTYKLGVNELDLQATELIQACATCKPVRLIGRFDLRCSSPTFYGDKPKFMEATASGFVCKPSSTFATFEVELKSSVRTRAVSLPTDEEQRRIDVLQEIGTDSAEVRSLAQELIASMQTFRNGSLPIVGKWLQRLDELLDCKQTQPPKVMLTGPMGSGKSYLDNAILGHLGLLPADCSTGRAVSAANVAAKYRPFRARPSDGPGEWLLHSLQTASSDPESPPISERKRFGAEIELLNPEEWQKERAGFVNALSRYWLEDEIEKNIKKKRPQDTESGAGAAHAWDKLEAVYSSDALLRGKKKSWESEEELCQHLDELEKTNPVIRRLGKLQTIENNDARAFSEELKKYVRTEKAGSGVNFWPVVTNVLILGPFERLRGLGHIMDSVGRGDSNSARDCLAQLQEREADVVWIIVDISRCVNNSIAIEMLKNQLRSVLLRCSQSDFAFICTKADVINQREAINTLKLDPNATLRDCILARNRLVKQNMQGEIRRMIVDMQRGDEDNDFAWLSCKVFCVSTKAYMVRLGAETGTLQAGDLEVADTELPLLIQELQMQALRYGNKGATSIINRLAEISAAVASQLSKGQSLEEHRALCRSEFGSLQSAFKNELARKLATFQDEVCELFEKGLLASIKDGSRLAGSSAPHVAKEWHNYNPASYIAAARKNGVNPNSKRGAIDWPRELSRKCYDAFQPQWMELFGSQLPGLYAKFETIVKEETSRFHDELVQRLPMASEALEELRHGIRLDSYLHRKKDDLDNTERLAKRELCDEVVDSVNVEMKGAWTSARGIKGKGTFVTVKDYVDRQVSSIKWQEVTEGLFSGAEELLAVFESLKDNVVAEVPKMLQEGYEVLWQDLDENALAEWHRLREAALPTAAKVKTEADALITRLANRESSFADVSMVAEAADEQEGFPELQPQKRKHLLTEVQRKRLCRHVRQQRQDPAIQVTAQVSEDGYEIALSEGCTPVRHSAAQQEVDDTPSPVLPFAQRGVEASAVQDSKQLSLWDKAKQLFV</sequence>
<dbReference type="EMBL" id="CAJNNW010037197">
    <property type="protein sequence ID" value="CAE8740053.1"/>
    <property type="molecule type" value="Genomic_DNA"/>
</dbReference>
<evidence type="ECO:0000259" key="1">
    <source>
        <dbReference type="Pfam" id="PF24564"/>
    </source>
</evidence>
<dbReference type="Pfam" id="PF24564">
    <property type="entry name" value="DUF7605"/>
    <property type="match status" value="1"/>
</dbReference>
<dbReference type="SUPFAM" id="SSF52540">
    <property type="entry name" value="P-loop containing nucleoside triphosphate hydrolases"/>
    <property type="match status" value="1"/>
</dbReference>
<proteinExistence type="predicted"/>
<evidence type="ECO:0000313" key="3">
    <source>
        <dbReference type="Proteomes" id="UP000626109"/>
    </source>
</evidence>
<comment type="caution">
    <text evidence="2">The sequence shown here is derived from an EMBL/GenBank/DDBJ whole genome shotgun (WGS) entry which is preliminary data.</text>
</comment>
<evidence type="ECO:0000313" key="2">
    <source>
        <dbReference type="EMBL" id="CAE8740053.1"/>
    </source>
</evidence>
<feature type="domain" description="DUF7605" evidence="1">
    <location>
        <begin position="813"/>
        <end position="978"/>
    </location>
</feature>
<dbReference type="Proteomes" id="UP000626109">
    <property type="component" value="Unassembled WGS sequence"/>
</dbReference>
<name>A0A813LS79_POLGL</name>
<reference evidence="2" key="1">
    <citation type="submission" date="2021-02" db="EMBL/GenBank/DDBJ databases">
        <authorList>
            <person name="Dougan E. K."/>
            <person name="Rhodes N."/>
            <person name="Thang M."/>
            <person name="Chan C."/>
        </authorList>
    </citation>
    <scope>NUCLEOTIDE SEQUENCE</scope>
</reference>
<gene>
    <name evidence="2" type="ORF">PGLA2088_LOCUS49866</name>
</gene>
<dbReference type="InterPro" id="IPR056024">
    <property type="entry name" value="DUF7605"/>
</dbReference>
<dbReference type="PANTHER" id="PTHR36681:SF3">
    <property type="entry name" value="NUCLEAR GTPASE, GERMINAL CENTER-ASSOCIATED, TANDEM DUPLICATE 3"/>
    <property type="match status" value="1"/>
</dbReference>
<protein>
    <recommendedName>
        <fullName evidence="1">DUF7605 domain-containing protein</fullName>
    </recommendedName>
</protein>